<dbReference type="Gene3D" id="3.40.710.10">
    <property type="entry name" value="DD-peptidase/beta-lactamase superfamily"/>
    <property type="match status" value="1"/>
</dbReference>
<organism evidence="2 3">
    <name type="scientific">Leptospira fainei serovar Hurstbridge str. BUT 6</name>
    <dbReference type="NCBI Taxonomy" id="1193011"/>
    <lineage>
        <taxon>Bacteria</taxon>
        <taxon>Pseudomonadati</taxon>
        <taxon>Spirochaetota</taxon>
        <taxon>Spirochaetia</taxon>
        <taxon>Leptospirales</taxon>
        <taxon>Leptospiraceae</taxon>
        <taxon>Leptospira</taxon>
    </lineage>
</organism>
<dbReference type="InterPro" id="IPR012338">
    <property type="entry name" value="Beta-lactam/transpept-like"/>
</dbReference>
<dbReference type="OrthoDB" id="9773047at2"/>
<dbReference type="RefSeq" id="WP_016551339.1">
    <property type="nucleotide sequence ID" value="NZ_AKWZ02000011.1"/>
</dbReference>
<reference evidence="2" key="1">
    <citation type="submission" date="2013-04" db="EMBL/GenBank/DDBJ databases">
        <authorList>
            <person name="Harkins D.M."/>
            <person name="Durkin A.S."/>
            <person name="Selengut J.D."/>
            <person name="Sanka R."/>
            <person name="DePew J."/>
            <person name="Purushe J."/>
            <person name="Ahmed A."/>
            <person name="van der Linden H."/>
            <person name="Goris M.G.A."/>
            <person name="Hartskeerl R.A."/>
            <person name="Vinetz J.M."/>
            <person name="Sutton G.G."/>
            <person name="Nelson W.C."/>
            <person name="Fouts D.E."/>
        </authorList>
    </citation>
    <scope>NUCLEOTIDE SEQUENCE [LARGE SCALE GENOMIC DNA]</scope>
    <source>
        <strain evidence="2">BUT 6</strain>
    </source>
</reference>
<dbReference type="Pfam" id="PF00144">
    <property type="entry name" value="Beta-lactamase"/>
    <property type="match status" value="1"/>
</dbReference>
<protein>
    <submittedName>
        <fullName evidence="2">Beta-lactamase-like protein</fullName>
    </submittedName>
</protein>
<gene>
    <name evidence="2" type="ORF">LEP1GSC058_0902</name>
</gene>
<dbReference type="STRING" id="1193011.LEP1GSC058_0902"/>
<dbReference type="EMBL" id="AKWZ02000011">
    <property type="protein sequence ID" value="EPG72774.1"/>
    <property type="molecule type" value="Genomic_DNA"/>
</dbReference>
<dbReference type="PANTHER" id="PTHR43283:SF7">
    <property type="entry name" value="BETA-LACTAMASE-RELATED DOMAIN-CONTAINING PROTEIN"/>
    <property type="match status" value="1"/>
</dbReference>
<evidence type="ECO:0000259" key="1">
    <source>
        <dbReference type="Pfam" id="PF00144"/>
    </source>
</evidence>
<keyword evidence="3" id="KW-1185">Reference proteome</keyword>
<dbReference type="Proteomes" id="UP000014540">
    <property type="component" value="Unassembled WGS sequence"/>
</dbReference>
<dbReference type="InterPro" id="IPR001466">
    <property type="entry name" value="Beta-lactam-related"/>
</dbReference>
<sequence>MPEVLTFLTVRNGMQTIPFDEILKITRTNALVVIKENKIVYERYLNGYNRESLQTSFSSAKSILSTLIGIAIEEGKMQSVNDPIIKYIPELKNRGLDTLTIRDIMTMSTGIDYNRVEDTFFPLIPFSPDITTFYGDNLRAIIEDLHSGKIPVGKSSLFRLRGRRS</sequence>
<proteinExistence type="predicted"/>
<accession>S3UWN9</accession>
<evidence type="ECO:0000313" key="2">
    <source>
        <dbReference type="EMBL" id="EPG72774.1"/>
    </source>
</evidence>
<evidence type="ECO:0000313" key="3">
    <source>
        <dbReference type="Proteomes" id="UP000014540"/>
    </source>
</evidence>
<name>S3UWN9_9LEPT</name>
<dbReference type="PANTHER" id="PTHR43283">
    <property type="entry name" value="BETA-LACTAMASE-RELATED"/>
    <property type="match status" value="1"/>
</dbReference>
<dbReference type="AlphaFoldDB" id="S3UWN9"/>
<dbReference type="InterPro" id="IPR050789">
    <property type="entry name" value="Diverse_Enzym_Activities"/>
</dbReference>
<feature type="domain" description="Beta-lactamase-related" evidence="1">
    <location>
        <begin position="30"/>
        <end position="120"/>
    </location>
</feature>
<dbReference type="SUPFAM" id="SSF56601">
    <property type="entry name" value="beta-lactamase/transpeptidase-like"/>
    <property type="match status" value="1"/>
</dbReference>
<comment type="caution">
    <text evidence="2">The sequence shown here is derived from an EMBL/GenBank/DDBJ whole genome shotgun (WGS) entry which is preliminary data.</text>
</comment>